<evidence type="ECO:0000313" key="1">
    <source>
        <dbReference type="EnsemblMetazoa" id="GPAI017475-PA"/>
    </source>
</evidence>
<organism evidence="1 2">
    <name type="scientific">Glossina pallidipes</name>
    <name type="common">Tsetse fly</name>
    <dbReference type="NCBI Taxonomy" id="7398"/>
    <lineage>
        <taxon>Eukaryota</taxon>
        <taxon>Metazoa</taxon>
        <taxon>Ecdysozoa</taxon>
        <taxon>Arthropoda</taxon>
        <taxon>Hexapoda</taxon>
        <taxon>Insecta</taxon>
        <taxon>Pterygota</taxon>
        <taxon>Neoptera</taxon>
        <taxon>Endopterygota</taxon>
        <taxon>Diptera</taxon>
        <taxon>Brachycera</taxon>
        <taxon>Muscomorpha</taxon>
        <taxon>Hippoboscoidea</taxon>
        <taxon>Glossinidae</taxon>
        <taxon>Glossina</taxon>
    </lineage>
</organism>
<reference evidence="2" key="1">
    <citation type="submission" date="2014-03" db="EMBL/GenBank/DDBJ databases">
        <authorList>
            <person name="Aksoy S."/>
            <person name="Warren W."/>
            <person name="Wilson R.K."/>
        </authorList>
    </citation>
    <scope>NUCLEOTIDE SEQUENCE [LARGE SCALE GENOMIC DNA]</scope>
    <source>
        <strain evidence="2">IAEA</strain>
    </source>
</reference>
<dbReference type="AlphaFoldDB" id="A0A1A9ZKB0"/>
<keyword evidence="2" id="KW-1185">Reference proteome</keyword>
<accession>A0A1A9ZKB0</accession>
<dbReference type="VEuPathDB" id="VectorBase:GPAI017475"/>
<sequence length="286" mass="32891">MEQRWNRRKRSTLKAKSRDRFSSYTLCYLKYNRLVLLYERIFDTQYNQRGNHLSIIYFSCLTGVRLCMHQSKEASQSPKHLQFNGIRKTLLKGEVKAVCASGGWEIVMMKVNRTTTFIERKVSNKDMKIAAVTTFTTLLYAFVTVDDCICVLHPIKTSIKKSFKTNGNDGSLNVPSTGNLCPKRLFRAFMYENSTNKNFYLRNSEKEGTGRHGRTYSIHIADTGELVRAGNVLHVVSAFIIQQPQPQNKRMNVPLMVAKANAQPTRQTRSQSFLLLHTSHHEEDEN</sequence>
<evidence type="ECO:0000313" key="2">
    <source>
        <dbReference type="Proteomes" id="UP000092445"/>
    </source>
</evidence>
<proteinExistence type="predicted"/>
<dbReference type="EnsemblMetazoa" id="GPAI017475-RA">
    <property type="protein sequence ID" value="GPAI017475-PA"/>
    <property type="gene ID" value="GPAI017475"/>
</dbReference>
<name>A0A1A9ZKB0_GLOPL</name>
<protein>
    <submittedName>
        <fullName evidence="1">Uncharacterized protein</fullName>
    </submittedName>
</protein>
<dbReference type="Proteomes" id="UP000092445">
    <property type="component" value="Unassembled WGS sequence"/>
</dbReference>
<reference evidence="1" key="2">
    <citation type="submission" date="2020-05" db="UniProtKB">
        <authorList>
            <consortium name="EnsemblMetazoa"/>
        </authorList>
    </citation>
    <scope>IDENTIFICATION</scope>
    <source>
        <strain evidence="1">IAEA</strain>
    </source>
</reference>